<reference evidence="1" key="1">
    <citation type="submission" date="2019-08" db="EMBL/GenBank/DDBJ databases">
        <authorList>
            <person name="Kucharzyk K."/>
            <person name="Murdoch R.W."/>
            <person name="Higgins S."/>
            <person name="Loffler F."/>
        </authorList>
    </citation>
    <scope>NUCLEOTIDE SEQUENCE</scope>
</reference>
<dbReference type="AlphaFoldDB" id="A0A645GVE6"/>
<sequence length="93" mass="9972">MRQRGEVVEAGLSPVVARPALHRPLIAEFVLQLGKSANAPGRDLRHIDQAANLVEHQTSTGVIGLGIKDIDRHVGALVIEVRSPDQQGVLLLS</sequence>
<organism evidence="1">
    <name type="scientific">bioreactor metagenome</name>
    <dbReference type="NCBI Taxonomy" id="1076179"/>
    <lineage>
        <taxon>unclassified sequences</taxon>
        <taxon>metagenomes</taxon>
        <taxon>ecological metagenomes</taxon>
    </lineage>
</organism>
<comment type="caution">
    <text evidence="1">The sequence shown here is derived from an EMBL/GenBank/DDBJ whole genome shotgun (WGS) entry which is preliminary data.</text>
</comment>
<evidence type="ECO:0000313" key="1">
    <source>
        <dbReference type="EMBL" id="MPN30765.1"/>
    </source>
</evidence>
<protein>
    <submittedName>
        <fullName evidence="1">Uncharacterized protein</fullName>
    </submittedName>
</protein>
<proteinExistence type="predicted"/>
<accession>A0A645GVE6</accession>
<dbReference type="EMBL" id="VSSQ01082014">
    <property type="protein sequence ID" value="MPN30765.1"/>
    <property type="molecule type" value="Genomic_DNA"/>
</dbReference>
<gene>
    <name evidence="1" type="ORF">SDC9_178236</name>
</gene>
<name>A0A645GVE6_9ZZZZ</name>